<dbReference type="InterPro" id="IPR050228">
    <property type="entry name" value="Carboxylesterase_BioH"/>
</dbReference>
<feature type="domain" description="AB hydrolase-1" evidence="1">
    <location>
        <begin position="33"/>
        <end position="278"/>
    </location>
</feature>
<gene>
    <name evidence="2" type="ORF">Q9313_09310</name>
</gene>
<evidence type="ECO:0000313" key="2">
    <source>
        <dbReference type="EMBL" id="WLR95944.1"/>
    </source>
</evidence>
<dbReference type="AlphaFoldDB" id="A0AA50H6Q1"/>
<protein>
    <submittedName>
        <fullName evidence="2">Alpha/beta hydrolase</fullName>
    </submittedName>
</protein>
<dbReference type="Pfam" id="PF00561">
    <property type="entry name" value="Abhydrolase_1"/>
    <property type="match status" value="1"/>
</dbReference>
<evidence type="ECO:0000259" key="1">
    <source>
        <dbReference type="Pfam" id="PF00561"/>
    </source>
</evidence>
<dbReference type="SUPFAM" id="SSF53474">
    <property type="entry name" value="alpha/beta-Hydrolases"/>
    <property type="match status" value="1"/>
</dbReference>
<accession>A0AA50H6Q1</accession>
<dbReference type="InterPro" id="IPR029058">
    <property type="entry name" value="AB_hydrolase_fold"/>
</dbReference>
<proteinExistence type="predicted"/>
<dbReference type="Proteomes" id="UP001234585">
    <property type="component" value="Chromosome"/>
</dbReference>
<keyword evidence="2" id="KW-0378">Hydrolase</keyword>
<dbReference type="InterPro" id="IPR000073">
    <property type="entry name" value="AB_hydrolase_1"/>
</dbReference>
<dbReference type="EMBL" id="CP132302">
    <property type="protein sequence ID" value="WLR95944.1"/>
    <property type="molecule type" value="Genomic_DNA"/>
</dbReference>
<dbReference type="PANTHER" id="PTHR43194:SF2">
    <property type="entry name" value="PEROXISOMAL MEMBRANE PROTEIN LPX1"/>
    <property type="match status" value="1"/>
</dbReference>
<dbReference type="RefSeq" id="WP_306036454.1">
    <property type="nucleotide sequence ID" value="NZ_CP132302.1"/>
</dbReference>
<reference evidence="2 3" key="1">
    <citation type="submission" date="2023-08" db="EMBL/GenBank/DDBJ databases">
        <title>Pathogen: clinical or host-associated sample.</title>
        <authorList>
            <person name="Hergert J."/>
            <person name="Casey R."/>
            <person name="Wagner J."/>
            <person name="Young E.L."/>
            <person name="Oakeson K.F."/>
        </authorList>
    </citation>
    <scope>NUCLEOTIDE SEQUENCE [LARGE SCALE GENOMIC DNA]</scope>
    <source>
        <strain evidence="2 3">1760953</strain>
    </source>
</reference>
<organism evidence="2 3">
    <name type="scientific">Shinella sumterensis</name>
    <dbReference type="NCBI Taxonomy" id="1967501"/>
    <lineage>
        <taxon>Bacteria</taxon>
        <taxon>Pseudomonadati</taxon>
        <taxon>Pseudomonadota</taxon>
        <taxon>Alphaproteobacteria</taxon>
        <taxon>Hyphomicrobiales</taxon>
        <taxon>Rhizobiaceae</taxon>
        <taxon>Shinella</taxon>
    </lineage>
</organism>
<sequence length="291" mass="31849">MANFISRFITATDGLQLHVRDYAPVSDAAARLPVVCLPGLSRNSRDFHPFASRLCEDAASPRRVISIDYRGRGRSSRDPDPTHYNAGVECADVLAVCDALGIARAIFVGTSRGGLILHVMAALQPDRIAAAVLNDIGPEIEAEGLRDIRDYLARRAVFDDTDAAADHLEAVHGPTFPALARQDWLDMADAIYVEESGRLVSDHDPALVAPLLTMDFTQPLPTLWPQYALLAQKPLLVVRGEYSRLFSEKTLARMKAQGPNVETTIAKGQGHAPLLHHPDLFERVKGFLDGR</sequence>
<dbReference type="Gene3D" id="3.40.50.1820">
    <property type="entry name" value="alpha/beta hydrolase"/>
    <property type="match status" value="1"/>
</dbReference>
<evidence type="ECO:0000313" key="3">
    <source>
        <dbReference type="Proteomes" id="UP001234585"/>
    </source>
</evidence>
<name>A0AA50H6Q1_9HYPH</name>
<keyword evidence="3" id="KW-1185">Reference proteome</keyword>
<dbReference type="PANTHER" id="PTHR43194">
    <property type="entry name" value="HYDROLASE ALPHA/BETA FOLD FAMILY"/>
    <property type="match status" value="1"/>
</dbReference>
<dbReference type="GO" id="GO:0016787">
    <property type="term" value="F:hydrolase activity"/>
    <property type="evidence" value="ECO:0007669"/>
    <property type="project" value="UniProtKB-KW"/>
</dbReference>